<dbReference type="InterPro" id="IPR021109">
    <property type="entry name" value="Peptidase_aspartic_dom_sf"/>
</dbReference>
<evidence type="ECO:0000256" key="9">
    <source>
        <dbReference type="ARBA" id="ARBA00023180"/>
    </source>
</evidence>
<dbReference type="CDD" id="cd05471">
    <property type="entry name" value="pepsin_like"/>
    <property type="match status" value="1"/>
</dbReference>
<organism evidence="16 17">
    <name type="scientific">Cytospora mali</name>
    <name type="common">Apple Valsa canker fungus</name>
    <name type="synonym">Valsa mali</name>
    <dbReference type="NCBI Taxonomy" id="578113"/>
    <lineage>
        <taxon>Eukaryota</taxon>
        <taxon>Fungi</taxon>
        <taxon>Dikarya</taxon>
        <taxon>Ascomycota</taxon>
        <taxon>Pezizomycotina</taxon>
        <taxon>Sordariomycetes</taxon>
        <taxon>Sordariomycetidae</taxon>
        <taxon>Diaporthales</taxon>
        <taxon>Cytosporaceae</taxon>
        <taxon>Cytospora</taxon>
    </lineage>
</organism>
<proteinExistence type="inferred from homology"/>
<dbReference type="InterPro" id="IPR033121">
    <property type="entry name" value="PEPTIDASE_A1"/>
</dbReference>
<evidence type="ECO:0000256" key="12">
    <source>
        <dbReference type="PIRSR" id="PIRSR601461-2"/>
    </source>
</evidence>
<evidence type="ECO:0000313" key="16">
    <source>
        <dbReference type="EMBL" id="KUI57681.1"/>
    </source>
</evidence>
<evidence type="ECO:0000256" key="5">
    <source>
        <dbReference type="ARBA" id="ARBA00022729"/>
    </source>
</evidence>
<dbReference type="Gene3D" id="2.40.70.10">
    <property type="entry name" value="Acid Proteases"/>
    <property type="match status" value="2"/>
</dbReference>
<keyword evidence="17" id="KW-1185">Reference proteome</keyword>
<keyword evidence="3" id="KW-1003">Cell membrane</keyword>
<reference evidence="17" key="1">
    <citation type="submission" date="2014-12" db="EMBL/GenBank/DDBJ databases">
        <title>Genome Sequence of Valsa Canker Pathogens Uncovers a Specific Adaption of Colonization on Woody Bark.</title>
        <authorList>
            <person name="Yin Z."/>
            <person name="Liu H."/>
            <person name="Gao X."/>
            <person name="Li Z."/>
            <person name="Song N."/>
            <person name="Ke X."/>
            <person name="Dai Q."/>
            <person name="Wu Y."/>
            <person name="Sun Y."/>
            <person name="Xu J.-R."/>
            <person name="Kang Z.K."/>
            <person name="Wang L."/>
            <person name="Huang L."/>
        </authorList>
    </citation>
    <scope>NUCLEOTIDE SEQUENCE [LARGE SCALE GENOMIC DNA]</scope>
    <source>
        <strain evidence="17">SXYL134</strain>
    </source>
</reference>
<dbReference type="GO" id="GO:0006508">
    <property type="term" value="P:proteolysis"/>
    <property type="evidence" value="ECO:0007669"/>
    <property type="project" value="UniProtKB-KW"/>
</dbReference>
<dbReference type="EMBL" id="KN714703">
    <property type="protein sequence ID" value="KUI57681.1"/>
    <property type="molecule type" value="Genomic_DNA"/>
</dbReference>
<dbReference type="OrthoDB" id="660550at2759"/>
<evidence type="ECO:0000256" key="2">
    <source>
        <dbReference type="ARBA" id="ARBA00007447"/>
    </source>
</evidence>
<dbReference type="PROSITE" id="PS51767">
    <property type="entry name" value="PEPTIDASE_A1"/>
    <property type="match status" value="1"/>
</dbReference>
<dbReference type="InterPro" id="IPR001461">
    <property type="entry name" value="Aspartic_peptidase_A1"/>
</dbReference>
<dbReference type="PANTHER" id="PTHR47966">
    <property type="entry name" value="BETA-SITE APP-CLEAVING ENZYME, ISOFORM A-RELATED"/>
    <property type="match status" value="1"/>
</dbReference>
<dbReference type="Proteomes" id="UP000078576">
    <property type="component" value="Unassembled WGS sequence"/>
</dbReference>
<dbReference type="FunFam" id="2.40.70.10:FF:000085">
    <property type="entry name" value="Aspartic-type endopeptidase (CtsD), putative"/>
    <property type="match status" value="1"/>
</dbReference>
<evidence type="ECO:0000256" key="3">
    <source>
        <dbReference type="ARBA" id="ARBA00022475"/>
    </source>
</evidence>
<dbReference type="InterPro" id="IPR034164">
    <property type="entry name" value="Pepsin-like_dom"/>
</dbReference>
<keyword evidence="12" id="KW-1015">Disulfide bond</keyword>
<keyword evidence="5 14" id="KW-0732">Signal</keyword>
<evidence type="ECO:0000256" key="11">
    <source>
        <dbReference type="PIRSR" id="PIRSR601461-1"/>
    </source>
</evidence>
<feature type="active site" evidence="11">
    <location>
        <position position="125"/>
    </location>
</feature>
<feature type="disulfide bond" evidence="12">
    <location>
        <begin position="138"/>
        <end position="143"/>
    </location>
</feature>
<feature type="domain" description="Peptidase A1" evidence="15">
    <location>
        <begin position="107"/>
        <end position="411"/>
    </location>
</feature>
<dbReference type="STRING" id="694573.A0A194V1E7"/>
<dbReference type="FunFam" id="2.40.70.10:FF:000060">
    <property type="entry name" value="Aspartic-type endopeptidase ctsD"/>
    <property type="match status" value="1"/>
</dbReference>
<feature type="chain" id="PRO_5008266088" evidence="14">
    <location>
        <begin position="17"/>
        <end position="492"/>
    </location>
</feature>
<dbReference type="PANTHER" id="PTHR47966:SF75">
    <property type="entry name" value="ENDOPEPTIDASE (CTSD), PUTATIVE (AFU_ORTHOLOGUE AFUA_4G07040)-RELATED"/>
    <property type="match status" value="1"/>
</dbReference>
<evidence type="ECO:0000256" key="4">
    <source>
        <dbReference type="ARBA" id="ARBA00022670"/>
    </source>
</evidence>
<evidence type="ECO:0000256" key="6">
    <source>
        <dbReference type="ARBA" id="ARBA00022750"/>
    </source>
</evidence>
<evidence type="ECO:0000259" key="15">
    <source>
        <dbReference type="PROSITE" id="PS51767"/>
    </source>
</evidence>
<evidence type="ECO:0000256" key="7">
    <source>
        <dbReference type="ARBA" id="ARBA00022801"/>
    </source>
</evidence>
<name>A0A194V1E7_CYTMA</name>
<dbReference type="GO" id="GO:0004190">
    <property type="term" value="F:aspartic-type endopeptidase activity"/>
    <property type="evidence" value="ECO:0007669"/>
    <property type="project" value="UniProtKB-KW"/>
</dbReference>
<dbReference type="GO" id="GO:0005886">
    <property type="term" value="C:plasma membrane"/>
    <property type="evidence" value="ECO:0007669"/>
    <property type="project" value="UniProtKB-SubCell"/>
</dbReference>
<keyword evidence="8" id="KW-0472">Membrane</keyword>
<feature type="region of interest" description="Disordered" evidence="13">
    <location>
        <begin position="418"/>
        <end position="454"/>
    </location>
</feature>
<evidence type="ECO:0000256" key="10">
    <source>
        <dbReference type="ARBA" id="ARBA00023288"/>
    </source>
</evidence>
<keyword evidence="10" id="KW-0449">Lipoprotein</keyword>
<sequence length="492" mass="50998">MLRTVLLTSWATAALAFYPFIPTYREGEDVTATFKVSQRASSRTRGASSDIAAREAARLGRKYAASRTSTSSADLDKRGNTYSVMTAATPSETSSVGIDQDGTDFAYFIEAKLGSTEKSVYMLCDTGAGTTWVMGTDCDSDACGMHTTWDPSESTTSDATSEGFSISYGTGKVAGTLTQDTISVGSLDVTMTFGVANTTSSDFTHFAFDGILGLAMIKGPTDNFMGSVQEDKLLKSNIFSFDLNRAEDGPNTGELTFGGIDSSKYSGDITYTSVDSSTNGEWAVALDDMGYDGTDAGVSEKLAYIDTGTTYAFGPPEDVAALHKVIPGATSSDGVTFTAPCDSNKSMTITFSGVDHEISVKDWLSDPSSKGVCTSNIYGQEVVSGAWLLGDVFLKNVYTVFDADQSRIGFASKATTSTSSTNAASTTSASSTDTTSSTTAASSGSSSSGATAAADTAGSTSSPLVASSGSQLRFGHISSILCVVAAIGLVAY</sequence>
<feature type="active site" evidence="11">
    <location>
        <position position="306"/>
    </location>
</feature>
<gene>
    <name evidence="16" type="ORF">VP1G_05044</name>
</gene>
<evidence type="ECO:0000313" key="17">
    <source>
        <dbReference type="Proteomes" id="UP000078576"/>
    </source>
</evidence>
<evidence type="ECO:0000256" key="13">
    <source>
        <dbReference type="SAM" id="MobiDB-lite"/>
    </source>
</evidence>
<dbReference type="SUPFAM" id="SSF50630">
    <property type="entry name" value="Acid proteases"/>
    <property type="match status" value="1"/>
</dbReference>
<keyword evidence="4" id="KW-0645">Protease</keyword>
<comment type="similarity">
    <text evidence="2">Belongs to the peptidase A1 family.</text>
</comment>
<protein>
    <submittedName>
        <fullName evidence="16">Aspartic-type endopeptidase ctsD</fullName>
    </submittedName>
</protein>
<dbReference type="PRINTS" id="PR00792">
    <property type="entry name" value="PEPSIN"/>
</dbReference>
<keyword evidence="7" id="KW-0378">Hydrolase</keyword>
<accession>A0A194V1E7</accession>
<keyword evidence="6" id="KW-0064">Aspartyl protease</keyword>
<feature type="disulfide bond" evidence="12">
    <location>
        <begin position="341"/>
        <end position="373"/>
    </location>
</feature>
<evidence type="ECO:0000256" key="1">
    <source>
        <dbReference type="ARBA" id="ARBA00004236"/>
    </source>
</evidence>
<feature type="signal peptide" evidence="14">
    <location>
        <begin position="1"/>
        <end position="16"/>
    </location>
</feature>
<comment type="subcellular location">
    <subcellularLocation>
        <location evidence="1">Cell membrane</location>
    </subcellularLocation>
</comment>
<keyword evidence="9" id="KW-0325">Glycoprotein</keyword>
<dbReference type="AlphaFoldDB" id="A0A194V1E7"/>
<dbReference type="Pfam" id="PF00026">
    <property type="entry name" value="Asp"/>
    <property type="match status" value="1"/>
</dbReference>
<evidence type="ECO:0000256" key="8">
    <source>
        <dbReference type="ARBA" id="ARBA00023136"/>
    </source>
</evidence>
<evidence type="ECO:0000256" key="14">
    <source>
        <dbReference type="SAM" id="SignalP"/>
    </source>
</evidence>